<dbReference type="InterPro" id="IPR016181">
    <property type="entry name" value="Acyl_CoA_acyltransferase"/>
</dbReference>
<dbReference type="PANTHER" id="PTHR43441">
    <property type="entry name" value="RIBOSOMAL-PROTEIN-SERINE ACETYLTRANSFERASE"/>
    <property type="match status" value="1"/>
</dbReference>
<feature type="domain" description="N-acetyltransferase" evidence="1">
    <location>
        <begin position="18"/>
        <end position="148"/>
    </location>
</feature>
<dbReference type="Pfam" id="PF13302">
    <property type="entry name" value="Acetyltransf_3"/>
    <property type="match status" value="1"/>
</dbReference>
<dbReference type="GeneID" id="90532117"/>
<keyword evidence="3" id="KW-1185">Reference proteome</keyword>
<evidence type="ECO:0000313" key="2">
    <source>
        <dbReference type="EMBL" id="MCQ4840266.1"/>
    </source>
</evidence>
<name>A0ABT1S003_9FIRM</name>
<accession>A0ABT1S003</accession>
<evidence type="ECO:0000313" key="3">
    <source>
        <dbReference type="Proteomes" id="UP001524473"/>
    </source>
</evidence>
<dbReference type="SUPFAM" id="SSF55729">
    <property type="entry name" value="Acyl-CoA N-acyltransferases (Nat)"/>
    <property type="match status" value="1"/>
</dbReference>
<organism evidence="2 3">
    <name type="scientific">Neglectibacter timonensis</name>
    <dbReference type="NCBI Taxonomy" id="1776382"/>
    <lineage>
        <taxon>Bacteria</taxon>
        <taxon>Bacillati</taxon>
        <taxon>Bacillota</taxon>
        <taxon>Clostridia</taxon>
        <taxon>Eubacteriales</taxon>
        <taxon>Oscillospiraceae</taxon>
        <taxon>Neglectibacter</taxon>
    </lineage>
</organism>
<dbReference type="PANTHER" id="PTHR43441:SF11">
    <property type="entry name" value="RIBOSOMAL-PROTEIN-SERINE ACETYLTRANSFERASE"/>
    <property type="match status" value="1"/>
</dbReference>
<dbReference type="InterPro" id="IPR000182">
    <property type="entry name" value="GNAT_dom"/>
</dbReference>
<dbReference type="RefSeq" id="WP_066863060.1">
    <property type="nucleotide sequence ID" value="NZ_CABKVV010000013.1"/>
</dbReference>
<evidence type="ECO:0000259" key="1">
    <source>
        <dbReference type="Pfam" id="PF13302"/>
    </source>
</evidence>
<dbReference type="Proteomes" id="UP001524473">
    <property type="component" value="Unassembled WGS sequence"/>
</dbReference>
<dbReference type="EMBL" id="JANFZH010000021">
    <property type="protein sequence ID" value="MCQ4840266.1"/>
    <property type="molecule type" value="Genomic_DNA"/>
</dbReference>
<dbReference type="Gene3D" id="3.40.630.30">
    <property type="match status" value="1"/>
</dbReference>
<sequence>MGIKLLKATLPPLLGKQVLLRLLRQEDEEQYYRAVCQSGEWEETPTQAEIGNAIAIAVLGRDRYDFLVSVNGEYGILGEVSLYAIDWNAGSCRLKLRLFSMDWEDQPAVEALQLALYFLFERICLHRVETEIPLCSPVQQHLFEAAGFQLEGCRREALCRDGKFGDILLFSMLEKEYISKQC</sequence>
<reference evidence="2 3" key="1">
    <citation type="submission" date="2022-06" db="EMBL/GenBank/DDBJ databases">
        <title>Isolation of gut microbiota from human fecal samples.</title>
        <authorList>
            <person name="Pamer E.G."/>
            <person name="Barat B."/>
            <person name="Waligurski E."/>
            <person name="Medina S."/>
            <person name="Paddock L."/>
            <person name="Mostad J."/>
        </authorList>
    </citation>
    <scope>NUCLEOTIDE SEQUENCE [LARGE SCALE GENOMIC DNA]</scope>
    <source>
        <strain evidence="2 3">DFI.9.73</strain>
    </source>
</reference>
<proteinExistence type="predicted"/>
<comment type="caution">
    <text evidence="2">The sequence shown here is derived from an EMBL/GenBank/DDBJ whole genome shotgun (WGS) entry which is preliminary data.</text>
</comment>
<gene>
    <name evidence="2" type="ORF">NE695_10120</name>
</gene>
<dbReference type="InterPro" id="IPR051908">
    <property type="entry name" value="Ribosomal_N-acetyltransferase"/>
</dbReference>
<protein>
    <submittedName>
        <fullName evidence="2">GNAT family N-acetyltransferase</fullName>
    </submittedName>
</protein>